<evidence type="ECO:0000313" key="1">
    <source>
        <dbReference type="EMBL" id="SEI15041.1"/>
    </source>
</evidence>
<dbReference type="RefSeq" id="WP_072379789.1">
    <property type="nucleotide sequence ID" value="NZ_FNXB01000037.1"/>
</dbReference>
<gene>
    <name evidence="1" type="ORF">RTCCBAU85039_5197</name>
    <name evidence="2" type="ORF">SAMN05216228_102897</name>
</gene>
<dbReference type="AlphaFoldDB" id="A0A1H8TH18"/>
<sequence>MSEEEQPEPPKRQKAFDLLASVAVFARKNGIKLNDPTLVDRFMADAAPRLREALADPVLIHGSRVERLFEATVLSLGQFKLLKTEDVGRVHAAETLRAPDFRIVLDDGGQWLVEVKNVRSTNPSRQELRMSRKYLESVQSYADAVGTPLKVAIYWSAWRFWSVISPEHFRTRSGGLRVSMQEAMLANEFERLGEKLIMTKPPLRLVLGAATDMPRSVSDDGLPNFMIASARIYSRDVELTDPKDRKLAQVFLFHGEWKVEGPIALMEGDQIAGVEFVANPVEPTHQGWEGIGMASRIFSTYYAEQTIDGDQVIQLDGEPAPDWFAPLAKWDFKNSRLPLLLGVIQPSHGT</sequence>
<reference evidence="3" key="1">
    <citation type="submission" date="2016-10" db="EMBL/GenBank/DDBJ databases">
        <authorList>
            <person name="Wibberg D."/>
        </authorList>
    </citation>
    <scope>NUCLEOTIDE SEQUENCE [LARGE SCALE GENOMIC DNA]</scope>
</reference>
<proteinExistence type="predicted"/>
<name>A0A1H8TH18_9HYPH</name>
<dbReference type="EMBL" id="FOCV01000028">
    <property type="protein sequence ID" value="SEO89813.1"/>
    <property type="molecule type" value="Genomic_DNA"/>
</dbReference>
<protein>
    <submittedName>
        <fullName evidence="1">Uncharacterized protein</fullName>
    </submittedName>
</protein>
<keyword evidence="4" id="KW-1185">Reference proteome</keyword>
<reference evidence="1" key="3">
    <citation type="submission" date="2016-10" db="EMBL/GenBank/DDBJ databases">
        <authorList>
            <person name="de Groot N.N."/>
        </authorList>
    </citation>
    <scope>NUCLEOTIDE SEQUENCE [LARGE SCALE GENOMIC DNA]</scope>
    <source>
        <strain evidence="1">CCBAU85039</strain>
    </source>
</reference>
<reference evidence="2 4" key="2">
    <citation type="submission" date="2016-10" db="EMBL/GenBank/DDBJ databases">
        <authorList>
            <person name="Varghese N."/>
            <person name="Submissions S."/>
        </authorList>
    </citation>
    <scope>NUCLEOTIDE SEQUENCE [LARGE SCALE GENOMIC DNA]</scope>
    <source>
        <strain evidence="2 4">CGMCC 1.7071</strain>
    </source>
</reference>
<dbReference type="OrthoDB" id="9181378at2"/>
<dbReference type="Proteomes" id="UP000198939">
    <property type="component" value="Unassembled WGS sequence"/>
</dbReference>
<dbReference type="Proteomes" id="UP000183063">
    <property type="component" value="Unassembled WGS sequence"/>
</dbReference>
<dbReference type="STRING" id="501024.RTCCBAU85039_5197"/>
<accession>A0A1H8TH18</accession>
<evidence type="ECO:0000313" key="4">
    <source>
        <dbReference type="Proteomes" id="UP000198939"/>
    </source>
</evidence>
<evidence type="ECO:0000313" key="2">
    <source>
        <dbReference type="EMBL" id="SEO89813.1"/>
    </source>
</evidence>
<dbReference type="EMBL" id="FNXB01000037">
    <property type="protein sequence ID" value="SEI15041.1"/>
    <property type="molecule type" value="Genomic_DNA"/>
</dbReference>
<organism evidence="1 3">
    <name type="scientific">Rhizobium tibeticum</name>
    <dbReference type="NCBI Taxonomy" id="501024"/>
    <lineage>
        <taxon>Bacteria</taxon>
        <taxon>Pseudomonadati</taxon>
        <taxon>Pseudomonadota</taxon>
        <taxon>Alphaproteobacteria</taxon>
        <taxon>Hyphomicrobiales</taxon>
        <taxon>Rhizobiaceae</taxon>
        <taxon>Rhizobium/Agrobacterium group</taxon>
        <taxon>Rhizobium</taxon>
    </lineage>
</organism>
<evidence type="ECO:0000313" key="3">
    <source>
        <dbReference type="Proteomes" id="UP000183063"/>
    </source>
</evidence>